<gene>
    <name evidence="2" type="ORF">BCS90_09755</name>
</gene>
<evidence type="ECO:0000313" key="2">
    <source>
        <dbReference type="EMBL" id="PMP33010.1"/>
    </source>
</evidence>
<dbReference type="EMBL" id="MDBS01000003">
    <property type="protein sequence ID" value="PMP33010.1"/>
    <property type="molecule type" value="Genomic_DNA"/>
</dbReference>
<comment type="caution">
    <text evidence="2">The sequence shown here is derived from an EMBL/GenBank/DDBJ whole genome shotgun (WGS) entry which is preliminary data.</text>
</comment>
<proteinExistence type="predicted"/>
<feature type="region of interest" description="Disordered" evidence="1">
    <location>
        <begin position="317"/>
        <end position="337"/>
    </location>
</feature>
<organism evidence="2">
    <name type="scientific">Vibrio cyclitrophicus</name>
    <dbReference type="NCBI Taxonomy" id="47951"/>
    <lineage>
        <taxon>Bacteria</taxon>
        <taxon>Pseudomonadati</taxon>
        <taxon>Pseudomonadota</taxon>
        <taxon>Gammaproteobacteria</taxon>
        <taxon>Vibrionales</taxon>
        <taxon>Vibrionaceae</taxon>
        <taxon>Vibrio</taxon>
    </lineage>
</organism>
<dbReference type="AlphaFoldDB" id="A0A7Z1S357"/>
<dbReference type="RefSeq" id="WP_136978182.1">
    <property type="nucleotide sequence ID" value="NZ_CP170590.1"/>
</dbReference>
<protein>
    <recommendedName>
        <fullName evidence="3">Major tail protein</fullName>
    </recommendedName>
</protein>
<accession>A0A7Z1S357</accession>
<name>A0A7Z1S357_9VIBR</name>
<dbReference type="InterPro" id="IPR044000">
    <property type="entry name" value="Phage_tube_2"/>
</dbReference>
<sequence>MTNKRVTKTTGAKIASGSNVILKRVFEPTFGVAGDDIEQQRFTTYTPSFTKNEATDPTVNGNRQDTETRFTTRELTFSLEAVLSHADQDPLIASAMWSNWSETDEDGERVISIGSPAVMSSYTYEANQVDIDTQRRFKGLAVNSMTITSPLDGNTSVTYEMIGQEEIKVETALGDATPYENNQAYTHIGGEIDFAGIDDCIVQSFDMTITNNAAADFCWGERGAHSITEANVEVTGNLTLFYINSVINDMYLDDVEGSLNVILKDENDNEFELDFQRIQATGADNPFAAGQRVVTLPFRALAAKDGSHDALTIKARGYSDVPDPDALKLDAPEPPQE</sequence>
<reference evidence="2" key="2">
    <citation type="journal article" date="2018" name="Nature">
        <title>A major lineage of non-tailed dsDNA viruses as unrecognized killers of marine bacteria.</title>
        <authorList>
            <person name="Kauffman K.M."/>
            <person name="Hussain F.A."/>
            <person name="Yang J."/>
            <person name="Arevalo P."/>
            <person name="Brown J.M."/>
            <person name="Chang W.K."/>
            <person name="VanInsberghe D."/>
            <person name="Elsherbini J."/>
            <person name="Sharma R.S."/>
            <person name="Cutler M.B."/>
            <person name="Kelly L."/>
            <person name="Polz M.F."/>
        </authorList>
    </citation>
    <scope>NUCLEOTIDE SEQUENCE</scope>
    <source>
        <strain evidence="2">10N.222.46.E12</strain>
    </source>
</reference>
<evidence type="ECO:0008006" key="3">
    <source>
        <dbReference type="Google" id="ProtNLM"/>
    </source>
</evidence>
<evidence type="ECO:0000256" key="1">
    <source>
        <dbReference type="SAM" id="MobiDB-lite"/>
    </source>
</evidence>
<reference evidence="2" key="1">
    <citation type="submission" date="2016-07" db="EMBL/GenBank/DDBJ databases">
        <authorList>
            <person name="Kauffman K."/>
            <person name="Arevalo P."/>
            <person name="Polz M.F."/>
        </authorList>
    </citation>
    <scope>NUCLEOTIDE SEQUENCE</scope>
    <source>
        <strain evidence="2">10N.222.46.E12</strain>
    </source>
</reference>
<dbReference type="Pfam" id="PF18906">
    <property type="entry name" value="Phage_tube_2"/>
    <property type="match status" value="1"/>
</dbReference>